<name>A0A074ZSA4_OPIVI</name>
<dbReference type="AlphaFoldDB" id="A0A074ZSA4"/>
<dbReference type="PANTHER" id="PTHR21301">
    <property type="entry name" value="REVERSE TRANSCRIPTASE"/>
    <property type="match status" value="1"/>
</dbReference>
<dbReference type="Proteomes" id="UP000054324">
    <property type="component" value="Unassembled WGS sequence"/>
</dbReference>
<evidence type="ECO:0008006" key="3">
    <source>
        <dbReference type="Google" id="ProtNLM"/>
    </source>
</evidence>
<dbReference type="KEGG" id="ovi:T265_06511"/>
<dbReference type="GeneID" id="20320690"/>
<reference evidence="1 2" key="1">
    <citation type="submission" date="2013-11" db="EMBL/GenBank/DDBJ databases">
        <title>Opisthorchis viverrini - life in the bile duct.</title>
        <authorList>
            <person name="Young N.D."/>
            <person name="Nagarajan N."/>
            <person name="Lin S.J."/>
            <person name="Korhonen P.K."/>
            <person name="Jex A.R."/>
            <person name="Hall R.S."/>
            <person name="Safavi-Hemami H."/>
            <person name="Kaewkong W."/>
            <person name="Bertrand D."/>
            <person name="Gao S."/>
            <person name="Seet Q."/>
            <person name="Wongkham S."/>
            <person name="Teh B.T."/>
            <person name="Wongkham C."/>
            <person name="Intapan P.M."/>
            <person name="Maleewong W."/>
            <person name="Yang X."/>
            <person name="Hu M."/>
            <person name="Wang Z."/>
            <person name="Hofmann A."/>
            <person name="Sternberg P.W."/>
            <person name="Tan P."/>
            <person name="Wang J."/>
            <person name="Gasser R.B."/>
        </authorList>
    </citation>
    <scope>NUCLEOTIDE SEQUENCE [LARGE SCALE GENOMIC DNA]</scope>
</reference>
<protein>
    <recommendedName>
        <fullName evidence="3">Reverse transcriptase domain-containing protein</fullName>
    </recommendedName>
</protein>
<dbReference type="EMBL" id="KL596753">
    <property type="protein sequence ID" value="KER26235.1"/>
    <property type="molecule type" value="Genomic_DNA"/>
</dbReference>
<dbReference type="RefSeq" id="XP_009170049.1">
    <property type="nucleotide sequence ID" value="XM_009171785.1"/>
</dbReference>
<accession>A0A074ZSA4</accession>
<dbReference type="PANTHER" id="PTHR21301:SF11">
    <property type="entry name" value="GIY-YIG DOMAIN-CONTAINING PROTEIN"/>
    <property type="match status" value="1"/>
</dbReference>
<proteinExistence type="predicted"/>
<organism evidence="1 2">
    <name type="scientific">Opisthorchis viverrini</name>
    <name type="common">Southeast Asian liver fluke</name>
    <dbReference type="NCBI Taxonomy" id="6198"/>
    <lineage>
        <taxon>Eukaryota</taxon>
        <taxon>Metazoa</taxon>
        <taxon>Spiralia</taxon>
        <taxon>Lophotrochozoa</taxon>
        <taxon>Platyhelminthes</taxon>
        <taxon>Trematoda</taxon>
        <taxon>Digenea</taxon>
        <taxon>Opisthorchiida</taxon>
        <taxon>Opisthorchiata</taxon>
        <taxon>Opisthorchiidae</taxon>
        <taxon>Opisthorchis</taxon>
    </lineage>
</organism>
<dbReference type="CTD" id="20320690"/>
<evidence type="ECO:0000313" key="2">
    <source>
        <dbReference type="Proteomes" id="UP000054324"/>
    </source>
</evidence>
<gene>
    <name evidence="1" type="ORF">T265_06511</name>
</gene>
<evidence type="ECO:0000313" key="1">
    <source>
        <dbReference type="EMBL" id="KER26235.1"/>
    </source>
</evidence>
<sequence>MATSSASAGTRCALGFLPFCNCDESRTQRWKTRTNKGSRLQALIKANGYATLNLLTSETSVGGPERNGLTTTPSRVNSDYLRTLLDGIGLPPHELARFLASILRTLTGKSHTFIRNSYDFANKVARLSLEMDEVLVSFDVISMYTNIPRADAMEVTKRLFLADTTLGERTQLSVDEIVEGIRVCLKLDKFVFDTTVYS</sequence>
<keyword evidence="2" id="KW-1185">Reference proteome</keyword>
<dbReference type="OrthoDB" id="10047121at2759"/>